<keyword evidence="4" id="KW-0560">Oxidoreductase</keyword>
<evidence type="ECO:0000259" key="5">
    <source>
        <dbReference type="Pfam" id="PF07992"/>
    </source>
</evidence>
<dbReference type="GO" id="GO:0050660">
    <property type="term" value="F:flavin adenine dinucleotide binding"/>
    <property type="evidence" value="ECO:0007669"/>
    <property type="project" value="TreeGrafter"/>
</dbReference>
<gene>
    <name evidence="6" type="ORF">LANO_0B07140G</name>
</gene>
<dbReference type="PANTHER" id="PTHR43735:SF3">
    <property type="entry name" value="FERROPTOSIS SUPPRESSOR PROTEIN 1"/>
    <property type="match status" value="1"/>
</dbReference>
<dbReference type="Proteomes" id="UP000189911">
    <property type="component" value="Chromosome B"/>
</dbReference>
<proteinExistence type="inferred from homology"/>
<dbReference type="OrthoDB" id="202203at2759"/>
<dbReference type="GO" id="GO:0004174">
    <property type="term" value="F:electron-transferring-flavoprotein dehydrogenase activity"/>
    <property type="evidence" value="ECO:0007669"/>
    <property type="project" value="TreeGrafter"/>
</dbReference>
<reference evidence="7" key="1">
    <citation type="submission" date="2016-03" db="EMBL/GenBank/DDBJ databases">
        <authorList>
            <person name="Devillers Hugo."/>
        </authorList>
    </citation>
    <scope>NUCLEOTIDE SEQUENCE [LARGE SCALE GENOMIC DNA]</scope>
</reference>
<evidence type="ECO:0000256" key="4">
    <source>
        <dbReference type="ARBA" id="ARBA00023002"/>
    </source>
</evidence>
<evidence type="ECO:0000256" key="2">
    <source>
        <dbReference type="ARBA" id="ARBA00022630"/>
    </source>
</evidence>
<dbReference type="Gene3D" id="3.50.50.100">
    <property type="match status" value="1"/>
</dbReference>
<dbReference type="InterPro" id="IPR023753">
    <property type="entry name" value="FAD/NAD-binding_dom"/>
</dbReference>
<evidence type="ECO:0000313" key="6">
    <source>
        <dbReference type="EMBL" id="SCU82667.1"/>
    </source>
</evidence>
<dbReference type="PANTHER" id="PTHR43735">
    <property type="entry name" value="APOPTOSIS-INDUCING FACTOR 1"/>
    <property type="match status" value="1"/>
</dbReference>
<comment type="similarity">
    <text evidence="1">Belongs to the FAD-dependent oxidoreductase family.</text>
</comment>
<dbReference type="AlphaFoldDB" id="A0A1G4IZG8"/>
<keyword evidence="2" id="KW-0285">Flavoprotein</keyword>
<evidence type="ECO:0000313" key="7">
    <source>
        <dbReference type="Proteomes" id="UP000189911"/>
    </source>
</evidence>
<dbReference type="Pfam" id="PF07992">
    <property type="entry name" value="Pyr_redox_2"/>
    <property type="match status" value="1"/>
</dbReference>
<dbReference type="EMBL" id="LT598450">
    <property type="protein sequence ID" value="SCU82667.1"/>
    <property type="molecule type" value="Genomic_DNA"/>
</dbReference>
<sequence>MNTKSHVVVIGGSFAGIKATEVILSTNKDVQVTMISASSHAYFNVAAPRALVEPKIAEQLFYPVKDKLKKLAPGKASFILGTVKDIKFEDNTVVYEESAGVEHSVAYDYLVVASGTKSHSAAFKLEGDYHLTKDAVLDLHAKIKNAENIIIIGGGATAVEVAGELGETYGTKKKISLYAGSSGPLKSWLPKVSDAATKQLESLNITVVNNVKYSSMEDAEDGKTKVIFDNGESQIVDLAIPAFGVIPNSDFIDVKFLDGQGYLVVDENLTVKQYPNVLGFGDIVSGRPCTIVDLEQIQVSTFQSTVKSVIFGDNGKKKPLKKSPELGLVPVSRNGGVGVLFGWRVPSFLVRFIKSKDFMVSRGAKSFA</sequence>
<feature type="domain" description="FAD/NAD(P)-binding" evidence="5">
    <location>
        <begin position="6"/>
        <end position="289"/>
    </location>
</feature>
<keyword evidence="7" id="KW-1185">Reference proteome</keyword>
<dbReference type="InterPro" id="IPR036188">
    <property type="entry name" value="FAD/NAD-bd_sf"/>
</dbReference>
<evidence type="ECO:0000256" key="3">
    <source>
        <dbReference type="ARBA" id="ARBA00022827"/>
    </source>
</evidence>
<accession>A0A1G4IZG8</accession>
<dbReference type="PRINTS" id="PR00368">
    <property type="entry name" value="FADPNR"/>
</dbReference>
<protein>
    <submittedName>
        <fullName evidence="6">LANO_0B07140g1_1</fullName>
    </submittedName>
</protein>
<organism evidence="6 7">
    <name type="scientific">Lachancea nothofagi CBS 11611</name>
    <dbReference type="NCBI Taxonomy" id="1266666"/>
    <lineage>
        <taxon>Eukaryota</taxon>
        <taxon>Fungi</taxon>
        <taxon>Dikarya</taxon>
        <taxon>Ascomycota</taxon>
        <taxon>Saccharomycotina</taxon>
        <taxon>Saccharomycetes</taxon>
        <taxon>Saccharomycetales</taxon>
        <taxon>Saccharomycetaceae</taxon>
        <taxon>Lachancea</taxon>
    </lineage>
</organism>
<dbReference type="GO" id="GO:0005737">
    <property type="term" value="C:cytoplasm"/>
    <property type="evidence" value="ECO:0007669"/>
    <property type="project" value="TreeGrafter"/>
</dbReference>
<dbReference type="SUPFAM" id="SSF51905">
    <property type="entry name" value="FAD/NAD(P)-binding domain"/>
    <property type="match status" value="2"/>
</dbReference>
<name>A0A1G4IZG8_9SACH</name>
<evidence type="ECO:0000256" key="1">
    <source>
        <dbReference type="ARBA" id="ARBA00006442"/>
    </source>
</evidence>
<keyword evidence="3" id="KW-0274">FAD</keyword>